<dbReference type="SUPFAM" id="SSF53335">
    <property type="entry name" value="S-adenosyl-L-methionine-dependent methyltransferases"/>
    <property type="match status" value="1"/>
</dbReference>
<dbReference type="GO" id="GO:0008168">
    <property type="term" value="F:methyltransferase activity"/>
    <property type="evidence" value="ECO:0007669"/>
    <property type="project" value="UniProtKB-KW"/>
</dbReference>
<accession>A0A562IK82</accession>
<evidence type="ECO:0000313" key="2">
    <source>
        <dbReference type="EMBL" id="TWH71431.1"/>
    </source>
</evidence>
<keyword evidence="3" id="KW-1185">Reference proteome</keyword>
<dbReference type="InterPro" id="IPR029063">
    <property type="entry name" value="SAM-dependent_MTases_sf"/>
</dbReference>
<dbReference type="Pfam" id="PF13679">
    <property type="entry name" value="Methyltransf_32"/>
    <property type="match status" value="1"/>
</dbReference>
<dbReference type="EMBL" id="VLKG01000005">
    <property type="protein sequence ID" value="TWH71431.1"/>
    <property type="molecule type" value="Genomic_DNA"/>
</dbReference>
<dbReference type="PANTHER" id="PTHR13369">
    <property type="match status" value="1"/>
</dbReference>
<organism evidence="2 3">
    <name type="scientific">Azomonas agilis</name>
    <dbReference type="NCBI Taxonomy" id="116849"/>
    <lineage>
        <taxon>Bacteria</taxon>
        <taxon>Pseudomonadati</taxon>
        <taxon>Pseudomonadota</taxon>
        <taxon>Gammaproteobacteria</taxon>
        <taxon>Pseudomonadales</taxon>
        <taxon>Pseudomonadaceae</taxon>
        <taxon>Azomonas</taxon>
    </lineage>
</organism>
<gene>
    <name evidence="2" type="ORF">LX59_01718</name>
</gene>
<evidence type="ECO:0000313" key="3">
    <source>
        <dbReference type="Proteomes" id="UP000319627"/>
    </source>
</evidence>
<evidence type="ECO:0000259" key="1">
    <source>
        <dbReference type="Pfam" id="PF13679"/>
    </source>
</evidence>
<dbReference type="PANTHER" id="PTHR13369:SF0">
    <property type="entry name" value="GLUTATHIONE S-TRANSFERASE C-TERMINAL DOMAIN-CONTAINING PROTEIN"/>
    <property type="match status" value="1"/>
</dbReference>
<sequence length="395" mass="45402">MAWAERFWALDQWLVQHQNLWRPQPFMHLSLPWEALYPCLAQWLRQQTLEQAESLEYLQAPAPFGDWWAQAQALTALPSLTQVSAPPRLSAHLSTDIPGRKAQQIEAFAAHLNFTQPVQHWVDWCSGKGHLGRLLAQQAEKPLTCLEYDAELVAAGAQLSQRWSISAQHIQQDVLADDVGLHLSSESTPVALHACGLLHRQLLRQVVRKECRQMALAPCCYNRSSEPMYQPLSAQAQKTELRLSAEDLRLPIRETVTAGARVRRQRDQSMAWRLAFDLLQRQIRQSDEYLPMPSVSAQWLHKPFADYCQDLGALRGVQVPPQQDWSTLEVQGWRRLAKVRNLERVRNLFRRPLELWLVLDQVLFLEEQGYRVQLGAFCAPELTPRNLLLLAERIS</sequence>
<proteinExistence type="predicted"/>
<feature type="domain" description="Methyltransferase" evidence="1">
    <location>
        <begin position="101"/>
        <end position="223"/>
    </location>
</feature>
<reference evidence="2 3" key="1">
    <citation type="submission" date="2019-07" db="EMBL/GenBank/DDBJ databases">
        <title>Genomic Encyclopedia of Type Strains, Phase I: the one thousand microbial genomes (KMG-I) project.</title>
        <authorList>
            <person name="Kyrpides N."/>
        </authorList>
    </citation>
    <scope>NUCLEOTIDE SEQUENCE [LARGE SCALE GENOMIC DNA]</scope>
    <source>
        <strain evidence="2 3">DSM 375</strain>
    </source>
</reference>
<protein>
    <submittedName>
        <fullName evidence="2">Methyltransferase family protein</fullName>
    </submittedName>
</protein>
<dbReference type="OrthoDB" id="5298194at2"/>
<dbReference type="GO" id="GO:0032259">
    <property type="term" value="P:methylation"/>
    <property type="evidence" value="ECO:0007669"/>
    <property type="project" value="UniProtKB-KW"/>
</dbReference>
<comment type="caution">
    <text evidence="2">The sequence shown here is derived from an EMBL/GenBank/DDBJ whole genome shotgun (WGS) entry which is preliminary data.</text>
</comment>
<keyword evidence="2" id="KW-0808">Transferase</keyword>
<dbReference type="AlphaFoldDB" id="A0A562IK82"/>
<dbReference type="RefSeq" id="WP_144571424.1">
    <property type="nucleotide sequence ID" value="NZ_VLKG01000005.1"/>
</dbReference>
<dbReference type="InterPro" id="IPR025714">
    <property type="entry name" value="Methyltranfer_dom"/>
</dbReference>
<dbReference type="Proteomes" id="UP000319627">
    <property type="component" value="Unassembled WGS sequence"/>
</dbReference>
<keyword evidence="2" id="KW-0489">Methyltransferase</keyword>
<name>A0A562IK82_9GAMM</name>